<feature type="domain" description="SKP1 component dimerisation" evidence="3">
    <location>
        <begin position="148"/>
        <end position="189"/>
    </location>
</feature>
<keyword evidence="6" id="KW-1185">Reference proteome</keyword>
<name>J3MN56_ORYBR</name>
<dbReference type="STRING" id="4533.J3MN56"/>
<evidence type="ECO:0008006" key="7">
    <source>
        <dbReference type="Google" id="ProtNLM"/>
    </source>
</evidence>
<dbReference type="InterPro" id="IPR016897">
    <property type="entry name" value="SKP1"/>
</dbReference>
<reference evidence="5" key="2">
    <citation type="submission" date="2013-04" db="UniProtKB">
        <authorList>
            <consortium name="EnsemblPlants"/>
        </authorList>
    </citation>
    <scope>IDENTIFICATION</scope>
</reference>
<dbReference type="InterPro" id="IPR016072">
    <property type="entry name" value="Skp1_comp_dimer"/>
</dbReference>
<evidence type="ECO:0000259" key="4">
    <source>
        <dbReference type="Pfam" id="PF03931"/>
    </source>
</evidence>
<dbReference type="Pfam" id="PF03931">
    <property type="entry name" value="Skp1_POZ"/>
    <property type="match status" value="1"/>
</dbReference>
<organism evidence="5">
    <name type="scientific">Oryza brachyantha</name>
    <name type="common">malo sina</name>
    <dbReference type="NCBI Taxonomy" id="4533"/>
    <lineage>
        <taxon>Eukaryota</taxon>
        <taxon>Viridiplantae</taxon>
        <taxon>Streptophyta</taxon>
        <taxon>Embryophyta</taxon>
        <taxon>Tracheophyta</taxon>
        <taxon>Spermatophyta</taxon>
        <taxon>Magnoliopsida</taxon>
        <taxon>Liliopsida</taxon>
        <taxon>Poales</taxon>
        <taxon>Poaceae</taxon>
        <taxon>BOP clade</taxon>
        <taxon>Oryzoideae</taxon>
        <taxon>Oryzeae</taxon>
        <taxon>Oryzinae</taxon>
        <taxon>Oryza</taxon>
    </lineage>
</organism>
<evidence type="ECO:0000313" key="5">
    <source>
        <dbReference type="EnsemblPlants" id="OB07G28380.1"/>
    </source>
</evidence>
<dbReference type="EnsemblPlants" id="OB07G28380.1">
    <property type="protein sequence ID" value="OB07G28380.1"/>
    <property type="gene ID" value="OB07G28380"/>
</dbReference>
<dbReference type="GO" id="GO:0006511">
    <property type="term" value="P:ubiquitin-dependent protein catabolic process"/>
    <property type="evidence" value="ECO:0007669"/>
    <property type="project" value="InterPro"/>
</dbReference>
<comment type="pathway">
    <text evidence="1">Protein modification; protein ubiquitination.</text>
</comment>
<dbReference type="AlphaFoldDB" id="J3MN56"/>
<evidence type="ECO:0000256" key="2">
    <source>
        <dbReference type="SAM" id="MobiDB-lite"/>
    </source>
</evidence>
<dbReference type="HOGENOM" id="CLU_059252_6_1_1"/>
<dbReference type="Gene3D" id="3.30.710.10">
    <property type="entry name" value="Potassium Channel Kv1.1, Chain A"/>
    <property type="match status" value="1"/>
</dbReference>
<dbReference type="OMA" id="GENEAMA"/>
<dbReference type="InterPro" id="IPR036296">
    <property type="entry name" value="SKP1-like_dim_sf"/>
</dbReference>
<dbReference type="SUPFAM" id="SSF54695">
    <property type="entry name" value="POZ domain"/>
    <property type="match status" value="1"/>
</dbReference>
<feature type="region of interest" description="Disordered" evidence="2">
    <location>
        <begin position="1"/>
        <end position="39"/>
    </location>
</feature>
<reference evidence="5" key="1">
    <citation type="journal article" date="2013" name="Nat. Commun.">
        <title>Whole-genome sequencing of Oryza brachyantha reveals mechanisms underlying Oryza genome evolution.</title>
        <authorList>
            <person name="Chen J."/>
            <person name="Huang Q."/>
            <person name="Gao D."/>
            <person name="Wang J."/>
            <person name="Lang Y."/>
            <person name="Liu T."/>
            <person name="Li B."/>
            <person name="Bai Z."/>
            <person name="Luis Goicoechea J."/>
            <person name="Liang C."/>
            <person name="Chen C."/>
            <person name="Zhang W."/>
            <person name="Sun S."/>
            <person name="Liao Y."/>
            <person name="Zhang X."/>
            <person name="Yang L."/>
            <person name="Song C."/>
            <person name="Wang M."/>
            <person name="Shi J."/>
            <person name="Liu G."/>
            <person name="Liu J."/>
            <person name="Zhou H."/>
            <person name="Zhou W."/>
            <person name="Yu Q."/>
            <person name="An N."/>
            <person name="Chen Y."/>
            <person name="Cai Q."/>
            <person name="Wang B."/>
            <person name="Liu B."/>
            <person name="Min J."/>
            <person name="Huang Y."/>
            <person name="Wu H."/>
            <person name="Li Z."/>
            <person name="Zhang Y."/>
            <person name="Yin Y."/>
            <person name="Song W."/>
            <person name="Jiang J."/>
            <person name="Jackson S.A."/>
            <person name="Wing R.A."/>
            <person name="Wang J."/>
            <person name="Chen M."/>
        </authorList>
    </citation>
    <scope>NUCLEOTIDE SEQUENCE [LARGE SCALE GENOMIC DNA]</scope>
    <source>
        <strain evidence="5">cv. IRGC 101232</strain>
    </source>
</reference>
<dbReference type="eggNOG" id="KOG1724">
    <property type="taxonomic scope" value="Eukaryota"/>
</dbReference>
<evidence type="ECO:0000313" key="6">
    <source>
        <dbReference type="Proteomes" id="UP000006038"/>
    </source>
</evidence>
<dbReference type="Pfam" id="PF01466">
    <property type="entry name" value="Skp1"/>
    <property type="match status" value="1"/>
</dbReference>
<evidence type="ECO:0000256" key="1">
    <source>
        <dbReference type="ARBA" id="ARBA00004906"/>
    </source>
</evidence>
<protein>
    <recommendedName>
        <fullName evidence="7">SKP1 component dimerisation domain-containing protein</fullName>
    </recommendedName>
</protein>
<sequence length="200" mass="21265">MATGSGEVPVVSEAAEGKGEGEGKVSAAVEEEEEGEVSVEAVTVEKEGEGAAVSEVVEKAPAKAGNRAEEESGGMITLKCRCSDGELFEVRAPSEMLSKILGEMVESGNADGVIPLTDIDSKTLKKLDKDRNLLICVIIAANFLSIRGLLKDTCQKVADTIKGKTPEEIREAFNLNNDLTDEDLKDISQKCECTDFSLNP</sequence>
<dbReference type="Proteomes" id="UP000006038">
    <property type="component" value="Chromosome 7"/>
</dbReference>
<dbReference type="InterPro" id="IPR011333">
    <property type="entry name" value="SKP1/BTB/POZ_sf"/>
</dbReference>
<dbReference type="InterPro" id="IPR016073">
    <property type="entry name" value="Skp1_comp_POZ"/>
</dbReference>
<dbReference type="Gramene" id="OB07G28380.1">
    <property type="protein sequence ID" value="OB07G28380.1"/>
    <property type="gene ID" value="OB07G28380"/>
</dbReference>
<dbReference type="SUPFAM" id="SSF81382">
    <property type="entry name" value="Skp1 dimerisation domain-like"/>
    <property type="match status" value="1"/>
</dbReference>
<accession>J3MN56</accession>
<proteinExistence type="predicted"/>
<dbReference type="PANTHER" id="PTHR11165">
    <property type="entry name" value="SKP1"/>
    <property type="match status" value="1"/>
</dbReference>
<feature type="domain" description="SKP1 component POZ" evidence="4">
    <location>
        <begin position="81"/>
        <end position="126"/>
    </location>
</feature>
<evidence type="ECO:0000259" key="3">
    <source>
        <dbReference type="Pfam" id="PF01466"/>
    </source>
</evidence>